<feature type="region of interest" description="Disordered" evidence="16">
    <location>
        <begin position="80"/>
        <end position="136"/>
    </location>
</feature>
<protein>
    <recommendedName>
        <fullName evidence="5">Glutaminyl-peptide cyclotransferase</fullName>
        <ecNumber evidence="4">2.3.2.5</ecNumber>
    </recommendedName>
    <alternativeName>
        <fullName evidence="14">Glutaminyl cyclase</fullName>
    </alternativeName>
    <alternativeName>
        <fullName evidence="15">Glutaminyl-tRNA cyclotransferase</fullName>
    </alternativeName>
</protein>
<feature type="region of interest" description="Disordered" evidence="16">
    <location>
        <begin position="1"/>
        <end position="29"/>
    </location>
</feature>
<dbReference type="CDD" id="cd03880">
    <property type="entry name" value="M28_QC_like"/>
    <property type="match status" value="1"/>
</dbReference>
<name>A0A8C6DP24_MOSMO</name>
<evidence type="ECO:0000256" key="5">
    <source>
        <dbReference type="ARBA" id="ARBA00016861"/>
    </source>
</evidence>
<evidence type="ECO:0000256" key="1">
    <source>
        <dbReference type="ARBA" id="ARBA00000001"/>
    </source>
</evidence>
<dbReference type="InterPro" id="IPR007484">
    <property type="entry name" value="Peptidase_M28"/>
</dbReference>
<feature type="compositionally biased region" description="Basic residues" evidence="16">
    <location>
        <begin position="90"/>
        <end position="99"/>
    </location>
</feature>
<keyword evidence="12" id="KW-0325">Glycoprotein</keyword>
<dbReference type="PANTHER" id="PTHR12283:SF5">
    <property type="entry name" value="GLUTAMINYL-PEPTIDE CYCLOTRANSFERASE"/>
    <property type="match status" value="1"/>
</dbReference>
<evidence type="ECO:0000313" key="18">
    <source>
        <dbReference type="Ensembl" id="ENSMMSP00000019402.1"/>
    </source>
</evidence>
<evidence type="ECO:0000256" key="6">
    <source>
        <dbReference type="ARBA" id="ARBA00022525"/>
    </source>
</evidence>
<reference evidence="18" key="1">
    <citation type="submission" date="2025-08" db="UniProtKB">
        <authorList>
            <consortium name="Ensembl"/>
        </authorList>
    </citation>
    <scope>IDENTIFICATION</scope>
</reference>
<evidence type="ECO:0000313" key="19">
    <source>
        <dbReference type="Proteomes" id="UP000694544"/>
    </source>
</evidence>
<dbReference type="FunFam" id="3.40.630.10:FF:000029">
    <property type="entry name" value="Glutaminyl-peptide cyclotransferase"/>
    <property type="match status" value="1"/>
</dbReference>
<evidence type="ECO:0000256" key="8">
    <source>
        <dbReference type="ARBA" id="ARBA00022723"/>
    </source>
</evidence>
<evidence type="ECO:0000256" key="16">
    <source>
        <dbReference type="SAM" id="MobiDB-lite"/>
    </source>
</evidence>
<evidence type="ECO:0000256" key="7">
    <source>
        <dbReference type="ARBA" id="ARBA00022679"/>
    </source>
</evidence>
<proteinExistence type="inferred from homology"/>
<evidence type="ECO:0000256" key="15">
    <source>
        <dbReference type="ARBA" id="ARBA00042699"/>
    </source>
</evidence>
<dbReference type="GO" id="GO:0008270">
    <property type="term" value="F:zinc ion binding"/>
    <property type="evidence" value="ECO:0007669"/>
    <property type="project" value="Ensembl"/>
</dbReference>
<dbReference type="GO" id="GO:0016603">
    <property type="term" value="F:glutaminyl-peptide cyclotransferase activity"/>
    <property type="evidence" value="ECO:0007669"/>
    <property type="project" value="UniProtKB-EC"/>
</dbReference>
<evidence type="ECO:0000256" key="11">
    <source>
        <dbReference type="ARBA" id="ARBA00023157"/>
    </source>
</evidence>
<keyword evidence="8" id="KW-0479">Metal-binding</keyword>
<comment type="subcellular location">
    <subcellularLocation>
        <location evidence="2">Secreted</location>
    </subcellularLocation>
</comment>
<dbReference type="Pfam" id="PF04389">
    <property type="entry name" value="Peptidase_M28"/>
    <property type="match status" value="1"/>
</dbReference>
<evidence type="ECO:0000259" key="17">
    <source>
        <dbReference type="Pfam" id="PF04389"/>
    </source>
</evidence>
<dbReference type="GO" id="GO:0005576">
    <property type="term" value="C:extracellular region"/>
    <property type="evidence" value="ECO:0007669"/>
    <property type="project" value="UniProtKB-SubCell"/>
</dbReference>
<reference evidence="18" key="2">
    <citation type="submission" date="2025-09" db="UniProtKB">
        <authorList>
            <consortium name="Ensembl"/>
        </authorList>
    </citation>
    <scope>IDENTIFICATION</scope>
</reference>
<evidence type="ECO:0000256" key="9">
    <source>
        <dbReference type="ARBA" id="ARBA00022729"/>
    </source>
</evidence>
<dbReference type="InterPro" id="IPR040234">
    <property type="entry name" value="QC/QCL"/>
</dbReference>
<keyword evidence="11" id="KW-1015">Disulfide bond</keyword>
<keyword evidence="13" id="KW-0012">Acyltransferase</keyword>
<keyword evidence="19" id="KW-1185">Reference proteome</keyword>
<dbReference type="InterPro" id="IPR037457">
    <property type="entry name" value="M28_QC"/>
</dbReference>
<evidence type="ECO:0000256" key="13">
    <source>
        <dbReference type="ARBA" id="ARBA00023315"/>
    </source>
</evidence>
<keyword evidence="9" id="KW-0732">Signal</keyword>
<evidence type="ECO:0000256" key="4">
    <source>
        <dbReference type="ARBA" id="ARBA00012012"/>
    </source>
</evidence>
<evidence type="ECO:0000256" key="3">
    <source>
        <dbReference type="ARBA" id="ARBA00006014"/>
    </source>
</evidence>
<evidence type="ECO:0000256" key="12">
    <source>
        <dbReference type="ARBA" id="ARBA00023180"/>
    </source>
</evidence>
<evidence type="ECO:0000256" key="2">
    <source>
        <dbReference type="ARBA" id="ARBA00004613"/>
    </source>
</evidence>
<dbReference type="Gene3D" id="3.40.630.10">
    <property type="entry name" value="Zn peptidases"/>
    <property type="match status" value="1"/>
</dbReference>
<gene>
    <name evidence="18" type="primary">QPCT</name>
</gene>
<keyword evidence="7" id="KW-0808">Transferase</keyword>
<feature type="domain" description="Peptidase M28" evidence="17">
    <location>
        <begin position="252"/>
        <end position="482"/>
    </location>
</feature>
<organism evidence="18 19">
    <name type="scientific">Moschus moschiferus</name>
    <name type="common">Siberian musk deer</name>
    <name type="synonym">Moschus sibiricus</name>
    <dbReference type="NCBI Taxonomy" id="68415"/>
    <lineage>
        <taxon>Eukaryota</taxon>
        <taxon>Metazoa</taxon>
        <taxon>Chordata</taxon>
        <taxon>Craniata</taxon>
        <taxon>Vertebrata</taxon>
        <taxon>Euteleostomi</taxon>
        <taxon>Mammalia</taxon>
        <taxon>Eutheria</taxon>
        <taxon>Laurasiatheria</taxon>
        <taxon>Artiodactyla</taxon>
        <taxon>Ruminantia</taxon>
        <taxon>Pecora</taxon>
        <taxon>Moschidae</taxon>
        <taxon>Moschus</taxon>
    </lineage>
</organism>
<dbReference type="Ensembl" id="ENSMMST00000021416.1">
    <property type="protein sequence ID" value="ENSMMSP00000019402.1"/>
    <property type="gene ID" value="ENSMMSG00000014659.1"/>
</dbReference>
<comment type="similarity">
    <text evidence="3">Belongs to the glutaminyl-peptide cyclotransferase family.</text>
</comment>
<evidence type="ECO:0000256" key="10">
    <source>
        <dbReference type="ARBA" id="ARBA00022833"/>
    </source>
</evidence>
<sequence>MRRGKTILNLTGSPSPFHSRHSSGDRKDASCMSLLSFPSSLLDKEVAACPRGFGSSCLLGQPSPRVAKVGVVGGELRLRPAQSGGEATRRRWGGGRSRPKGGEGGRRRTRVPGLVTAGDSGNPHPDSPGEMAGGRDPRVVDTLHLLLLVAALPLAVRGVRRGAVDWTQEKNYHQPALLNVSSLRQVAEGTSISEMWQNDLRPLLIERYPGSSGSFAARQHIMQRIQRLQADWVLEVDTFLSQTPYGYRSFSNIISTLNPTAKRHLVLACHYDSKYFPHWDHRVFVGATDSAVPCAMMLELARALDKQLFSLKNISDSRPDLSLQLIFFDGEEAFHLWSPQDSLYGSRHLASKMASTPHPPGARDTNQLHGMDLLVLLDLIGAPYPTFPNFFPNTARWFGRLEAIEHGLRELGLLKDHSSERWYFRNNGYGGVIQDDHIPFLRRGVPVLHLISSPFPEVWHTMDDNEENLDRTTIDNLNKILQVFVLEYLHL</sequence>
<accession>A0A8C6DP24</accession>
<dbReference type="AlphaFoldDB" id="A0A8C6DP24"/>
<dbReference type="GeneTree" id="ENSGT00390000003107"/>
<evidence type="ECO:0000256" key="14">
    <source>
        <dbReference type="ARBA" id="ARBA00033159"/>
    </source>
</evidence>
<dbReference type="SUPFAM" id="SSF53187">
    <property type="entry name" value="Zn-dependent exopeptidases"/>
    <property type="match status" value="1"/>
</dbReference>
<dbReference type="PANTHER" id="PTHR12283">
    <property type="entry name" value="GLUTAMINYL-PEPTIDE CYCLOTRANSFERASE"/>
    <property type="match status" value="1"/>
</dbReference>
<dbReference type="Proteomes" id="UP000694544">
    <property type="component" value="Unplaced"/>
</dbReference>
<comment type="catalytic activity">
    <reaction evidence="1">
        <text>N-terminal L-glutaminyl-[peptide] = N-terminal 5-oxo-L-prolyl-[peptide] + NH4(+)</text>
        <dbReference type="Rhea" id="RHEA:23652"/>
        <dbReference type="Rhea" id="RHEA-COMP:11736"/>
        <dbReference type="Rhea" id="RHEA-COMP:11846"/>
        <dbReference type="ChEBI" id="CHEBI:28938"/>
        <dbReference type="ChEBI" id="CHEBI:64722"/>
        <dbReference type="ChEBI" id="CHEBI:87215"/>
        <dbReference type="EC" id="2.3.2.5"/>
    </reaction>
</comment>
<keyword evidence="10" id="KW-0862">Zinc</keyword>
<keyword evidence="6" id="KW-0964">Secreted</keyword>
<dbReference type="EC" id="2.3.2.5" evidence="4"/>